<dbReference type="EMBL" id="LN483070">
    <property type="protein sequence ID" value="CEA08323.1"/>
    <property type="molecule type" value="Genomic_DNA"/>
</dbReference>
<comment type="similarity">
    <text evidence="2">Belongs to the TMEM86 family.</text>
</comment>
<evidence type="ECO:0000256" key="4">
    <source>
        <dbReference type="ARBA" id="ARBA00022989"/>
    </source>
</evidence>
<dbReference type="AlphaFoldDB" id="A0A078MM10"/>
<keyword evidence="4 6" id="KW-1133">Transmembrane helix</keyword>
<reference evidence="7" key="1">
    <citation type="submission" date="2014-07" db="EMBL/GenBank/DDBJ databases">
        <authorList>
            <person name="Urmite Genomes Urmite Genomes"/>
        </authorList>
    </citation>
    <scope>NUCLEOTIDE SEQUENCE</scope>
    <source>
        <strain evidence="7">11W110_air</strain>
    </source>
</reference>
<dbReference type="GO" id="GO:0016787">
    <property type="term" value="F:hydrolase activity"/>
    <property type="evidence" value="ECO:0007669"/>
    <property type="project" value="TreeGrafter"/>
</dbReference>
<dbReference type="Pfam" id="PF07947">
    <property type="entry name" value="YhhN"/>
    <property type="match status" value="1"/>
</dbReference>
<dbReference type="PANTHER" id="PTHR31885">
    <property type="entry name" value="GH04784P"/>
    <property type="match status" value="1"/>
</dbReference>
<sequence length="254" mass="26475">MSFVPAREVPADPPWNRWRGFVPFATVSAVHVTARFVAADDVAGPTKLALMPLLAGAALWTLRGRKVDGASALLLGALTFSGIGDGAGAFFPHAPEVPVMIAAFGVAHLCWIRLLSKHAAPGPLPRWAVLFPVWWAGMLAALWPSLGSLAAAVALYGVVLGGTAATAARCGPLVAAGGLLFLASDTVLAFRIFNPGAMPGWTSALVMLTYCAGQGLMVAGYLRRRARRRPAPAAEPAPARRGLLARLRRPAASS</sequence>
<evidence type="ECO:0000256" key="1">
    <source>
        <dbReference type="ARBA" id="ARBA00004141"/>
    </source>
</evidence>
<keyword evidence="3 6" id="KW-0812">Transmembrane</keyword>
<protein>
    <submittedName>
        <fullName evidence="7">YhhN-like protein</fullName>
    </submittedName>
</protein>
<dbReference type="InterPro" id="IPR012506">
    <property type="entry name" value="TMEM86B-like"/>
</dbReference>
<feature type="transmembrane region" description="Helical" evidence="6">
    <location>
        <begin position="199"/>
        <end position="222"/>
    </location>
</feature>
<evidence type="ECO:0000256" key="5">
    <source>
        <dbReference type="ARBA" id="ARBA00023136"/>
    </source>
</evidence>
<evidence type="ECO:0000256" key="6">
    <source>
        <dbReference type="SAM" id="Phobius"/>
    </source>
</evidence>
<accession>A0A078MM10</accession>
<dbReference type="PATRIC" id="fig|1461584.3.peg.1652"/>
<feature type="transmembrane region" description="Helical" evidence="6">
    <location>
        <begin position="69"/>
        <end position="91"/>
    </location>
</feature>
<feature type="transmembrane region" description="Helical" evidence="6">
    <location>
        <begin position="173"/>
        <end position="193"/>
    </location>
</feature>
<gene>
    <name evidence="7" type="ORF">BN1051_01663</name>
</gene>
<evidence type="ECO:0000256" key="3">
    <source>
        <dbReference type="ARBA" id="ARBA00022692"/>
    </source>
</evidence>
<comment type="subcellular location">
    <subcellularLocation>
        <location evidence="1">Membrane</location>
        <topology evidence="1">Multi-pass membrane protein</topology>
    </subcellularLocation>
</comment>
<dbReference type="PANTHER" id="PTHR31885:SF6">
    <property type="entry name" value="GH04784P"/>
    <property type="match status" value="1"/>
</dbReference>
<feature type="transmembrane region" description="Helical" evidence="6">
    <location>
        <begin position="149"/>
        <end position="168"/>
    </location>
</feature>
<organism evidence="7">
    <name type="scientific">Arthrobacter saudimassiliensis</name>
    <dbReference type="NCBI Taxonomy" id="1461584"/>
    <lineage>
        <taxon>Bacteria</taxon>
        <taxon>Bacillati</taxon>
        <taxon>Actinomycetota</taxon>
        <taxon>Actinomycetes</taxon>
        <taxon>Micrococcales</taxon>
        <taxon>Micrococcaceae</taxon>
        <taxon>Arthrobacter</taxon>
    </lineage>
</organism>
<dbReference type="GO" id="GO:0016020">
    <property type="term" value="C:membrane"/>
    <property type="evidence" value="ECO:0007669"/>
    <property type="project" value="UniProtKB-SubCell"/>
</dbReference>
<evidence type="ECO:0000256" key="2">
    <source>
        <dbReference type="ARBA" id="ARBA00007375"/>
    </source>
</evidence>
<name>A0A078MM10_9MICC</name>
<proteinExistence type="inferred from homology"/>
<evidence type="ECO:0000313" key="7">
    <source>
        <dbReference type="EMBL" id="CEA08323.1"/>
    </source>
</evidence>
<keyword evidence="5 6" id="KW-0472">Membrane</keyword>